<accession>A0A9X5FCR1</accession>
<dbReference type="EMBL" id="JAAXOW010000001">
    <property type="protein sequence ID" value="NKX92667.1"/>
    <property type="molecule type" value="Genomic_DNA"/>
</dbReference>
<name>A0A9X5FCR1_9MICO</name>
<evidence type="ECO:0000313" key="2">
    <source>
        <dbReference type="EMBL" id="NKX92667.1"/>
    </source>
</evidence>
<feature type="region of interest" description="Disordered" evidence="1">
    <location>
        <begin position="312"/>
        <end position="365"/>
    </location>
</feature>
<dbReference type="AlphaFoldDB" id="A0A9X5FCR1"/>
<gene>
    <name evidence="2" type="ORF">HF995_05160</name>
</gene>
<organism evidence="2 3">
    <name type="scientific">Sanguibacter hominis ATCC BAA-789</name>
    <dbReference type="NCBI Taxonomy" id="1312740"/>
    <lineage>
        <taxon>Bacteria</taxon>
        <taxon>Bacillati</taxon>
        <taxon>Actinomycetota</taxon>
        <taxon>Actinomycetes</taxon>
        <taxon>Micrococcales</taxon>
        <taxon>Sanguibacteraceae</taxon>
        <taxon>Sanguibacter</taxon>
    </lineage>
</organism>
<keyword evidence="3" id="KW-1185">Reference proteome</keyword>
<evidence type="ECO:0000313" key="3">
    <source>
        <dbReference type="Proteomes" id="UP000774283"/>
    </source>
</evidence>
<dbReference type="Proteomes" id="UP000774283">
    <property type="component" value="Unassembled WGS sequence"/>
</dbReference>
<protein>
    <submittedName>
        <fullName evidence="2">Uncharacterized protein</fullName>
    </submittedName>
</protein>
<proteinExistence type="predicted"/>
<dbReference type="RefSeq" id="WP_168446678.1">
    <property type="nucleotide sequence ID" value="NZ_JAAXOW010000001.1"/>
</dbReference>
<evidence type="ECO:0000256" key="1">
    <source>
        <dbReference type="SAM" id="MobiDB-lite"/>
    </source>
</evidence>
<comment type="caution">
    <text evidence="2">The sequence shown here is derived from an EMBL/GenBank/DDBJ whole genome shotgun (WGS) entry which is preliminary data.</text>
</comment>
<reference evidence="2 3" key="1">
    <citation type="submission" date="2020-04" db="EMBL/GenBank/DDBJ databases">
        <title>MicrobeNet Type strains.</title>
        <authorList>
            <person name="Nicholson A.C."/>
        </authorList>
    </citation>
    <scope>NUCLEOTIDE SEQUENCE [LARGE SCALE GENOMIC DNA]</scope>
    <source>
        <strain evidence="2 3">ATCC BAA-789</strain>
    </source>
</reference>
<sequence length="365" mass="41216">MFSLSEIRALDESDFPFREAWEADEPLYRDTPRLGRTVQLHTTPDCPAARKARLFVPWDLTRSEPGATCAACAVDDSEEQVAMRRAPGLIDVVRDVRVWVHAVDELQGAHHERARQVLLADALDVLRSPFLARGATSWMPIEVDRDAWNECGLERGTYVRDWITRKYDEAWAMVSAVQSEILRERDKDEKKVWVLMSMSHPLEPVAAWTRSFTPSPRFRIASPPVVVMDQIPPHRDTFLLGPYDGEIKKDVWQTFVELLDAHAAGLFGLDRDEAMYDHVRSLFDAAQRAGDFPRFNLARERRREEEHQRALERAAAKAAKEAAAAQTPSTDAQDQPDVTGEPSDDVVQPPVAPTTEPDGEALTRA</sequence>